<accession>J7FI87</accession>
<organism evidence="9">
    <name type="scientific">Periglandula ipomoeae</name>
    <dbReference type="NCBI Taxonomy" id="1037530"/>
    <lineage>
        <taxon>Eukaryota</taxon>
        <taxon>Fungi</taxon>
        <taxon>Dikarya</taxon>
        <taxon>Ascomycota</taxon>
        <taxon>Pezizomycotina</taxon>
        <taxon>Sordariomycetes</taxon>
        <taxon>Hypocreomycetidae</taxon>
        <taxon>Hypocreales</taxon>
        <taxon>Clavicipitaceae</taxon>
        <taxon>Periglandula</taxon>
    </lineage>
</organism>
<dbReference type="PANTHER" id="PTHR47356">
    <property type="entry name" value="FAD-DEPENDENT MONOOXYGENASE ASQG-RELATED"/>
    <property type="match status" value="1"/>
</dbReference>
<proteinExistence type="inferred from homology"/>
<sequence length="464" mass="51308">MTGNFKVLIVGGSVAGLSLAHCLEKLGVSFTILEQGNQIAPQLGASIGVLPNGGRILDQLGIFNDIEDEIEPLEFAVIRYPDGFSFKSQYPKALHSSYGYPVSFLERQKFLRILYDKLNNKDCIFTEKRVIAISNGQDKVIAKTSDGAEYTADVVVGADGVHSFVRSEIWRHLKEASQVPVAEEPTTGIKYEYSCIYGISVNVPHIKSGMQLSCLDDGVSIHLITGKQSKLFWFIILKTPQNNFAEGEMDATHTARRICEGLRTNKFADTLSFEDVWSRCTIFKMTPLEEGMFKQWNYGRLVCIGDAIRKMAPTIGQGANMAIEDAARLANLLHEKLSLGVVSAPDVDSMLQEFSTAQKVRTESICAQSEFLVRMHANQGIGRRLLGRYLIPFLCDAPAGISGLSISGATRIDFIDLPARSLEGAWGGSWKFTLQSLTYLRPKFRMQHAAYLVAAVIVMYLSIL</sequence>
<dbReference type="GO" id="GO:0004497">
    <property type="term" value="F:monooxygenase activity"/>
    <property type="evidence" value="ECO:0007669"/>
    <property type="project" value="UniProtKB-KW"/>
</dbReference>
<dbReference type="SUPFAM" id="SSF51905">
    <property type="entry name" value="FAD/NAD(P)-binding domain"/>
    <property type="match status" value="1"/>
</dbReference>
<dbReference type="PANTHER" id="PTHR47356:SF2">
    <property type="entry name" value="FAD-BINDING DOMAIN-CONTAINING PROTEIN-RELATED"/>
    <property type="match status" value="1"/>
</dbReference>
<dbReference type="EMBL" id="JN587270">
    <property type="protein sequence ID" value="AFO69290.1"/>
    <property type="molecule type" value="Genomic_DNA"/>
</dbReference>
<comment type="cofactor">
    <cofactor evidence="1">
        <name>FAD</name>
        <dbReference type="ChEBI" id="CHEBI:57692"/>
    </cofactor>
</comment>
<dbReference type="PRINTS" id="PR00420">
    <property type="entry name" value="RNGMNOXGNASE"/>
</dbReference>
<evidence type="ECO:0000313" key="9">
    <source>
        <dbReference type="EMBL" id="AFO69290.1"/>
    </source>
</evidence>
<keyword evidence="4" id="KW-0274">FAD</keyword>
<comment type="similarity">
    <text evidence="2">Belongs to the paxM FAD-dependent monooxygenase family.</text>
</comment>
<protein>
    <submittedName>
        <fullName evidence="9">FAD dependent monooxygenase</fullName>
    </submittedName>
</protein>
<evidence type="ECO:0000256" key="5">
    <source>
        <dbReference type="ARBA" id="ARBA00023002"/>
    </source>
</evidence>
<evidence type="ECO:0000256" key="6">
    <source>
        <dbReference type="ARBA" id="ARBA00023033"/>
    </source>
</evidence>
<name>J7FI87_9HYPO</name>
<evidence type="ECO:0000259" key="8">
    <source>
        <dbReference type="Pfam" id="PF01494"/>
    </source>
</evidence>
<dbReference type="Pfam" id="PF01494">
    <property type="entry name" value="FAD_binding_3"/>
    <property type="match status" value="1"/>
</dbReference>
<feature type="domain" description="FAD-binding" evidence="8">
    <location>
        <begin position="6"/>
        <end position="337"/>
    </location>
</feature>
<evidence type="ECO:0000256" key="1">
    <source>
        <dbReference type="ARBA" id="ARBA00001974"/>
    </source>
</evidence>
<dbReference type="InterPro" id="IPR002938">
    <property type="entry name" value="FAD-bd"/>
</dbReference>
<evidence type="ECO:0000256" key="2">
    <source>
        <dbReference type="ARBA" id="ARBA00007992"/>
    </source>
</evidence>
<keyword evidence="3" id="KW-0285">Flavoprotein</keyword>
<keyword evidence="6 9" id="KW-0503">Monooxygenase</keyword>
<keyword evidence="7" id="KW-0732">Signal</keyword>
<reference evidence="9" key="1">
    <citation type="submission" date="2011-08" db="EMBL/GenBank/DDBJ databases">
        <title>Periglandula ipomoeae idt gene cluster.</title>
        <authorList>
            <person name="Young C.A."/>
            <person name="Schardl C.L."/>
        </authorList>
    </citation>
    <scope>NUCLEOTIDE SEQUENCE</scope>
    <source>
        <strain evidence="9">IasaF13</strain>
    </source>
</reference>
<feature type="chain" id="PRO_5003792300" evidence="7">
    <location>
        <begin position="21"/>
        <end position="464"/>
    </location>
</feature>
<gene>
    <name evidence="9" type="primary">idtM</name>
</gene>
<dbReference type="InterPro" id="IPR036188">
    <property type="entry name" value="FAD/NAD-bd_sf"/>
</dbReference>
<dbReference type="InterPro" id="IPR050562">
    <property type="entry name" value="FAD_mOase_fung"/>
</dbReference>
<keyword evidence="5" id="KW-0560">Oxidoreductase</keyword>
<dbReference type="GO" id="GO:0071949">
    <property type="term" value="F:FAD binding"/>
    <property type="evidence" value="ECO:0007669"/>
    <property type="project" value="InterPro"/>
</dbReference>
<evidence type="ECO:0000256" key="4">
    <source>
        <dbReference type="ARBA" id="ARBA00022827"/>
    </source>
</evidence>
<dbReference type="Gene3D" id="3.50.50.60">
    <property type="entry name" value="FAD/NAD(P)-binding domain"/>
    <property type="match status" value="1"/>
</dbReference>
<evidence type="ECO:0000256" key="3">
    <source>
        <dbReference type="ARBA" id="ARBA00022630"/>
    </source>
</evidence>
<evidence type="ECO:0000256" key="7">
    <source>
        <dbReference type="SAM" id="SignalP"/>
    </source>
</evidence>
<dbReference type="AlphaFoldDB" id="J7FI87"/>
<feature type="signal peptide" evidence="7">
    <location>
        <begin position="1"/>
        <end position="20"/>
    </location>
</feature>